<reference evidence="7" key="1">
    <citation type="journal article" date="2014" name="Int. J. Syst. Evol. Microbiol.">
        <title>Complete genome sequence of Corynebacterium casei LMG S-19264T (=DSM 44701T), isolated from a smear-ripened cheese.</title>
        <authorList>
            <consortium name="US DOE Joint Genome Institute (JGI-PGF)"/>
            <person name="Walter F."/>
            <person name="Albersmeier A."/>
            <person name="Kalinowski J."/>
            <person name="Ruckert C."/>
        </authorList>
    </citation>
    <scope>NUCLEOTIDE SEQUENCE</scope>
    <source>
        <strain evidence="7">CGMCC 4.7306</strain>
    </source>
</reference>
<dbReference type="InterPro" id="IPR005311">
    <property type="entry name" value="PBP_dimer"/>
</dbReference>
<gene>
    <name evidence="7" type="ORF">GCM10011575_37800</name>
</gene>
<name>A0A917W6J2_9ACTN</name>
<dbReference type="Proteomes" id="UP000613840">
    <property type="component" value="Unassembled WGS sequence"/>
</dbReference>
<dbReference type="AlphaFoldDB" id="A0A917W6J2"/>
<sequence>MGERRQHPSKRDPSRRDSSKPAGATGRVPAGERRTSSASRGRTTRTVRTASEGKPRSTVLKSGGSKGGTAKINKPKINKPKINKAGTEKPGIKKPKIKKARKALVVPLGSGTRRVRIIGIAMAIAISLCAGRLLQLQGFDSAAYGAIATADLTTSTALLPARGEITGRDGTVLAGTEPAVDITADPTLTSQDCGESYVGPLCGLAQATKITQVIASHTKIDQKQTIATLMRHDTHFVYVAKKVPSDVYTDITNQLNDENLPGIYEENDPIRTYPQGTVASNVVGFVNSQGKGVAGLEYALNSSLAGVEGKESYESAPNGSRIPLGDSTITPAKNGTNYQLTIDPELQWMVQRRIDSQQAKTGADWVTAITMDVTNGQILAMAQTPGYDSSDPGASKPADLGDRAVSQAYEPGSVEKILTSAALIDSGHANPETRVTVPGTIPSGDGVIKDDVAHGTIRYRMRGIVANSSNIGMLMLARQMDKSTLHQYLTSFGLGQTTGVGLPGESTGTLPPADMKDYTRDQIAFGQGLSVTTVQEAAAISAIVDGGVYHTPTVIKSASTADGTPVPVNDPAPRRVVSAKTSSEIRDMMEAVVTNTEASQKNLMLDHYRSGGKTGTAQRYDPDCGCYKGYVTSFVGFAPLNNPKLLTYVVVNNPKRGDTGTGTAGPVYQDIMQYALPRYGIVPDQKSKAWEVAQMNRPLTW</sequence>
<dbReference type="GO" id="GO:0051301">
    <property type="term" value="P:cell division"/>
    <property type="evidence" value="ECO:0007669"/>
    <property type="project" value="UniProtKB-KW"/>
</dbReference>
<dbReference type="PANTHER" id="PTHR30627">
    <property type="entry name" value="PEPTIDOGLYCAN D,D-TRANSPEPTIDASE"/>
    <property type="match status" value="1"/>
</dbReference>
<evidence type="ECO:0000313" key="7">
    <source>
        <dbReference type="EMBL" id="GGL76017.1"/>
    </source>
</evidence>
<dbReference type="GO" id="GO:0005886">
    <property type="term" value="C:plasma membrane"/>
    <property type="evidence" value="ECO:0007669"/>
    <property type="project" value="TreeGrafter"/>
</dbReference>
<evidence type="ECO:0000256" key="3">
    <source>
        <dbReference type="ARBA" id="ARBA00023136"/>
    </source>
</evidence>
<feature type="compositionally biased region" description="Basic and acidic residues" evidence="4">
    <location>
        <begin position="1"/>
        <end position="19"/>
    </location>
</feature>
<feature type="compositionally biased region" description="Low complexity" evidence="4">
    <location>
        <begin position="36"/>
        <end position="50"/>
    </location>
</feature>
<dbReference type="GO" id="GO:0008658">
    <property type="term" value="F:penicillin binding"/>
    <property type="evidence" value="ECO:0007669"/>
    <property type="project" value="InterPro"/>
</dbReference>
<keyword evidence="8" id="KW-1185">Reference proteome</keyword>
<evidence type="ECO:0000256" key="1">
    <source>
        <dbReference type="ARBA" id="ARBA00004370"/>
    </source>
</evidence>
<dbReference type="InterPro" id="IPR036138">
    <property type="entry name" value="PBP_dimer_sf"/>
</dbReference>
<dbReference type="InterPro" id="IPR050515">
    <property type="entry name" value="Beta-lactam/transpept"/>
</dbReference>
<keyword evidence="3" id="KW-0472">Membrane</keyword>
<evidence type="ECO:0000313" key="8">
    <source>
        <dbReference type="Proteomes" id="UP000613840"/>
    </source>
</evidence>
<comment type="similarity">
    <text evidence="2">Belongs to the transpeptidase family.</text>
</comment>
<feature type="region of interest" description="Disordered" evidence="4">
    <location>
        <begin position="1"/>
        <end position="98"/>
    </location>
</feature>
<proteinExistence type="inferred from homology"/>
<dbReference type="RefSeq" id="WP_188896949.1">
    <property type="nucleotide sequence ID" value="NZ_BMMZ01000011.1"/>
</dbReference>
<comment type="caution">
    <text evidence="7">The sequence shown here is derived from an EMBL/GenBank/DDBJ whole genome shotgun (WGS) entry which is preliminary data.</text>
</comment>
<dbReference type="InterPro" id="IPR012338">
    <property type="entry name" value="Beta-lactam/transpept-like"/>
</dbReference>
<dbReference type="Gene3D" id="3.90.1310.10">
    <property type="entry name" value="Penicillin-binding protein 2a (Domain 2)"/>
    <property type="match status" value="1"/>
</dbReference>
<dbReference type="SUPFAM" id="SSF56519">
    <property type="entry name" value="Penicillin binding protein dimerisation domain"/>
    <property type="match status" value="1"/>
</dbReference>
<dbReference type="GO" id="GO:0071555">
    <property type="term" value="P:cell wall organization"/>
    <property type="evidence" value="ECO:0007669"/>
    <property type="project" value="TreeGrafter"/>
</dbReference>
<dbReference type="InterPro" id="IPR001460">
    <property type="entry name" value="PCN-bd_Tpept"/>
</dbReference>
<dbReference type="Gene3D" id="3.30.450.330">
    <property type="match status" value="1"/>
</dbReference>
<evidence type="ECO:0000256" key="4">
    <source>
        <dbReference type="SAM" id="MobiDB-lite"/>
    </source>
</evidence>
<feature type="domain" description="Penicillin-binding protein transpeptidase" evidence="5">
    <location>
        <begin position="367"/>
        <end position="673"/>
    </location>
</feature>
<dbReference type="EMBL" id="BMMZ01000011">
    <property type="protein sequence ID" value="GGL76017.1"/>
    <property type="molecule type" value="Genomic_DNA"/>
</dbReference>
<dbReference type="SUPFAM" id="SSF56601">
    <property type="entry name" value="beta-lactamase/transpeptidase-like"/>
    <property type="match status" value="1"/>
</dbReference>
<evidence type="ECO:0000256" key="2">
    <source>
        <dbReference type="ARBA" id="ARBA00007171"/>
    </source>
</evidence>
<evidence type="ECO:0000259" key="5">
    <source>
        <dbReference type="Pfam" id="PF00905"/>
    </source>
</evidence>
<feature type="compositionally biased region" description="Basic residues" evidence="4">
    <location>
        <begin position="73"/>
        <end position="82"/>
    </location>
</feature>
<keyword evidence="7" id="KW-0132">Cell division</keyword>
<accession>A0A917W6J2</accession>
<evidence type="ECO:0000259" key="6">
    <source>
        <dbReference type="Pfam" id="PF03717"/>
    </source>
</evidence>
<dbReference type="PANTHER" id="PTHR30627:SF1">
    <property type="entry name" value="PEPTIDOGLYCAN D,D-TRANSPEPTIDASE FTSI"/>
    <property type="match status" value="1"/>
</dbReference>
<dbReference type="Pfam" id="PF03717">
    <property type="entry name" value="PBP_dimer"/>
    <property type="match status" value="1"/>
</dbReference>
<feature type="region of interest" description="Disordered" evidence="4">
    <location>
        <begin position="310"/>
        <end position="330"/>
    </location>
</feature>
<comment type="subcellular location">
    <subcellularLocation>
        <location evidence="1">Membrane</location>
    </subcellularLocation>
</comment>
<dbReference type="Gene3D" id="3.40.710.10">
    <property type="entry name" value="DD-peptidase/beta-lactamase superfamily"/>
    <property type="match status" value="1"/>
</dbReference>
<dbReference type="Pfam" id="PF00905">
    <property type="entry name" value="Transpeptidase"/>
    <property type="match status" value="1"/>
</dbReference>
<organism evidence="7 8">
    <name type="scientific">Microlunatus endophyticus</name>
    <dbReference type="NCBI Taxonomy" id="1716077"/>
    <lineage>
        <taxon>Bacteria</taxon>
        <taxon>Bacillati</taxon>
        <taxon>Actinomycetota</taxon>
        <taxon>Actinomycetes</taxon>
        <taxon>Propionibacteriales</taxon>
        <taxon>Propionibacteriaceae</taxon>
        <taxon>Microlunatus</taxon>
    </lineage>
</organism>
<protein>
    <submittedName>
        <fullName evidence="7">Cell division protein</fullName>
    </submittedName>
</protein>
<keyword evidence="7" id="KW-0131">Cell cycle</keyword>
<reference evidence="7" key="2">
    <citation type="submission" date="2020-09" db="EMBL/GenBank/DDBJ databases">
        <authorList>
            <person name="Sun Q."/>
            <person name="Zhou Y."/>
        </authorList>
    </citation>
    <scope>NUCLEOTIDE SEQUENCE</scope>
    <source>
        <strain evidence="7">CGMCC 4.7306</strain>
    </source>
</reference>
<feature type="domain" description="Penicillin-binding protein dimerisation" evidence="6">
    <location>
        <begin position="160"/>
        <end position="322"/>
    </location>
</feature>